<dbReference type="AlphaFoldDB" id="F7B4M1"/>
<dbReference type="SMART" id="SM00063">
    <property type="entry name" value="FRI"/>
    <property type="match status" value="1"/>
</dbReference>
<feature type="domain" description="G-protein coupled receptors family 2 profile 2" evidence="14">
    <location>
        <begin position="251"/>
        <end position="553"/>
    </location>
</feature>
<dbReference type="SUPFAM" id="SSF63501">
    <property type="entry name" value="Frizzled cysteine-rich domain"/>
    <property type="match status" value="1"/>
</dbReference>
<evidence type="ECO:0000256" key="11">
    <source>
        <dbReference type="SAM" id="Phobius"/>
    </source>
</evidence>
<dbReference type="InterPro" id="IPR020067">
    <property type="entry name" value="Frizzled_dom"/>
</dbReference>
<dbReference type="GO" id="GO:0017147">
    <property type="term" value="F:Wnt-protein binding"/>
    <property type="evidence" value="ECO:0000318"/>
    <property type="project" value="GO_Central"/>
</dbReference>
<protein>
    <recommendedName>
        <fullName evidence="17">Frizzled receptor</fullName>
    </recommendedName>
</protein>
<dbReference type="Ensembl" id="ENSCINT00000005012.3">
    <property type="protein sequence ID" value="ENSCINP00000005012.3"/>
    <property type="gene ID" value="ENSCING00000002422.3"/>
</dbReference>
<evidence type="ECO:0000256" key="3">
    <source>
        <dbReference type="ARBA" id="ARBA00022473"/>
    </source>
</evidence>
<dbReference type="GO" id="GO:0004888">
    <property type="term" value="F:transmembrane signaling receptor activity"/>
    <property type="evidence" value="ECO:0007669"/>
    <property type="project" value="InterPro"/>
</dbReference>
<keyword evidence="5 11" id="KW-1133">Transmembrane helix</keyword>
<comment type="subcellular location">
    <subcellularLocation>
        <location evidence="1">Membrane</location>
        <topology evidence="1">Multi-pass membrane protein</topology>
    </subcellularLocation>
</comment>
<feature type="transmembrane region" description="Helical" evidence="11">
    <location>
        <begin position="473"/>
        <end position="497"/>
    </location>
</feature>
<dbReference type="Pfam" id="PF01392">
    <property type="entry name" value="Fz"/>
    <property type="match status" value="1"/>
</dbReference>
<name>F7B4M1_CIOIN</name>
<keyword evidence="12" id="KW-0732">Signal</keyword>
<proteinExistence type="inferred from homology"/>
<dbReference type="SMART" id="SM01330">
    <property type="entry name" value="Frizzled"/>
    <property type="match status" value="1"/>
</dbReference>
<dbReference type="OMA" id="CMEDITH"/>
<evidence type="ECO:0000256" key="2">
    <source>
        <dbReference type="ARBA" id="ARBA00008077"/>
    </source>
</evidence>
<feature type="transmembrane region" description="Helical" evidence="11">
    <location>
        <begin position="384"/>
        <end position="405"/>
    </location>
</feature>
<dbReference type="InterPro" id="IPR000539">
    <property type="entry name" value="Frizzled/Smoothened_7TM"/>
</dbReference>
<accession>F7B4M1</accession>
<dbReference type="InParanoid" id="F7B4M1"/>
<dbReference type="InterPro" id="IPR036790">
    <property type="entry name" value="Frizzled_dom_sf"/>
</dbReference>
<dbReference type="PROSITE" id="PS50038">
    <property type="entry name" value="FZ"/>
    <property type="match status" value="1"/>
</dbReference>
<evidence type="ECO:0008006" key="17">
    <source>
        <dbReference type="Google" id="ProtNLM"/>
    </source>
</evidence>
<dbReference type="GeneTree" id="ENSGT00940000170391"/>
<dbReference type="HOGENOM" id="CLU_007873_2_1_1"/>
<dbReference type="InterPro" id="IPR017981">
    <property type="entry name" value="GPCR_2-like_7TM"/>
</dbReference>
<evidence type="ECO:0000256" key="8">
    <source>
        <dbReference type="ARBA" id="ARBA00023170"/>
    </source>
</evidence>
<feature type="disulfide bond" evidence="9">
    <location>
        <begin position="39"/>
        <end position="85"/>
    </location>
</feature>
<dbReference type="GO" id="GO:0035567">
    <property type="term" value="P:non-canonical Wnt signaling pathway"/>
    <property type="evidence" value="ECO:0000318"/>
    <property type="project" value="GO_Central"/>
</dbReference>
<reference evidence="16" key="1">
    <citation type="journal article" date="2002" name="Science">
        <title>The draft genome of Ciona intestinalis: insights into chordate and vertebrate origins.</title>
        <authorList>
            <person name="Dehal P."/>
            <person name="Satou Y."/>
            <person name="Campbell R.K."/>
            <person name="Chapman J."/>
            <person name="Degnan B."/>
            <person name="De Tomaso A."/>
            <person name="Davidson B."/>
            <person name="Di Gregorio A."/>
            <person name="Gelpke M."/>
            <person name="Goodstein D.M."/>
            <person name="Harafuji N."/>
            <person name="Hastings K.E."/>
            <person name="Ho I."/>
            <person name="Hotta K."/>
            <person name="Huang W."/>
            <person name="Kawashima T."/>
            <person name="Lemaire P."/>
            <person name="Martinez D."/>
            <person name="Meinertzhagen I.A."/>
            <person name="Necula S."/>
            <person name="Nonaka M."/>
            <person name="Putnam N."/>
            <person name="Rash S."/>
            <person name="Saiga H."/>
            <person name="Satake M."/>
            <person name="Terry A."/>
            <person name="Yamada L."/>
            <person name="Wang H.G."/>
            <person name="Awazu S."/>
            <person name="Azumi K."/>
            <person name="Boore J."/>
            <person name="Branno M."/>
            <person name="Chin-Bow S."/>
            <person name="DeSantis R."/>
            <person name="Doyle S."/>
            <person name="Francino P."/>
            <person name="Keys D.N."/>
            <person name="Haga S."/>
            <person name="Hayashi H."/>
            <person name="Hino K."/>
            <person name="Imai K.S."/>
            <person name="Inaba K."/>
            <person name="Kano S."/>
            <person name="Kobayashi K."/>
            <person name="Kobayashi M."/>
            <person name="Lee B.I."/>
            <person name="Makabe K.W."/>
            <person name="Manohar C."/>
            <person name="Matassi G."/>
            <person name="Medina M."/>
            <person name="Mochizuki Y."/>
            <person name="Mount S."/>
            <person name="Morishita T."/>
            <person name="Miura S."/>
            <person name="Nakayama A."/>
            <person name="Nishizaka S."/>
            <person name="Nomoto H."/>
            <person name="Ohta F."/>
            <person name="Oishi K."/>
            <person name="Rigoutsos I."/>
            <person name="Sano M."/>
            <person name="Sasaki A."/>
            <person name="Sasakura Y."/>
            <person name="Shoguchi E."/>
            <person name="Shin-i T."/>
            <person name="Spagnuolo A."/>
            <person name="Stainier D."/>
            <person name="Suzuki M.M."/>
            <person name="Tassy O."/>
            <person name="Takatori N."/>
            <person name="Tokuoka M."/>
            <person name="Yagi K."/>
            <person name="Yoshizaki F."/>
            <person name="Wada S."/>
            <person name="Zhang C."/>
            <person name="Hyatt P.D."/>
            <person name="Larimer F."/>
            <person name="Detter C."/>
            <person name="Doggett N."/>
            <person name="Glavina T."/>
            <person name="Hawkins T."/>
            <person name="Richardson P."/>
            <person name="Lucas S."/>
            <person name="Kohara Y."/>
            <person name="Levine M."/>
            <person name="Satoh N."/>
            <person name="Rokhsar D.S."/>
        </authorList>
    </citation>
    <scope>NUCLEOTIDE SEQUENCE [LARGE SCALE GENOMIC DNA]</scope>
</reference>
<keyword evidence="16" id="KW-1185">Reference proteome</keyword>
<dbReference type="EMBL" id="EAAA01001036">
    <property type="status" value="NOT_ANNOTATED_CDS"/>
    <property type="molecule type" value="Genomic_DNA"/>
</dbReference>
<feature type="transmembrane region" description="Helical" evidence="11">
    <location>
        <begin position="347"/>
        <end position="372"/>
    </location>
</feature>
<dbReference type="Gene3D" id="1.20.1070.10">
    <property type="entry name" value="Rhodopsin 7-helix transmembrane proteins"/>
    <property type="match status" value="1"/>
</dbReference>
<feature type="domain" description="FZ" evidence="13">
    <location>
        <begin position="26"/>
        <end position="147"/>
    </location>
</feature>
<dbReference type="GO" id="GO:0060070">
    <property type="term" value="P:canonical Wnt signaling pathway"/>
    <property type="evidence" value="ECO:0000318"/>
    <property type="project" value="GO_Central"/>
</dbReference>
<evidence type="ECO:0000256" key="4">
    <source>
        <dbReference type="ARBA" id="ARBA00022692"/>
    </source>
</evidence>
<dbReference type="PANTHER" id="PTHR11309:SF99">
    <property type="entry name" value="FRIZZLED-4"/>
    <property type="match status" value="1"/>
</dbReference>
<feature type="signal peptide" evidence="12">
    <location>
        <begin position="1"/>
        <end position="20"/>
    </location>
</feature>
<dbReference type="Gene3D" id="1.10.2000.10">
    <property type="entry name" value="Frizzled cysteine-rich domain"/>
    <property type="match status" value="1"/>
</dbReference>
<feature type="transmembrane region" description="Helical" evidence="11">
    <location>
        <begin position="253"/>
        <end position="278"/>
    </location>
</feature>
<evidence type="ECO:0000256" key="7">
    <source>
        <dbReference type="ARBA" id="ARBA00023157"/>
    </source>
</evidence>
<dbReference type="GO" id="GO:0005615">
    <property type="term" value="C:extracellular space"/>
    <property type="evidence" value="ECO:0000318"/>
    <property type="project" value="GO_Central"/>
</dbReference>
<evidence type="ECO:0000259" key="13">
    <source>
        <dbReference type="PROSITE" id="PS50038"/>
    </source>
</evidence>
<keyword evidence="3" id="KW-0217">Developmental protein</keyword>
<sequence length="561" mass="62955">IKMNVINVLCILFVLACVSGFKYAGRPKFKCFPISEPLCSDFPYNYTTFPNILGHDNADDASDVLYEYKLLLDTHCSTHLRFFLCSLHFPMCTPKVEVAIPGCRSMCEKVRADCEPVMRVGGVQWPDTIDCSKLPMRNEKKRLCMVPPGESPNGEAPKVDTNPQPPSVTLDESGAEHQLPPEEPVVVDEPEGPGFGFASPPQREPDQDKNQFVTISQPKPRPNKCKNPNKMKQCVPRCEKTTDILFSSNHKQIAYWLLFSFSLLCFISTVMTVCTFMIDSKRFRYPERPIIFLSICYCVYSVAYLVRSVNGPLNSMACMEDITHPAGASYFVKGGIQGTGCTAMFFVLYYFGMAASAWWVVLTLSWLLSAGFKWGHEAIEAYGFYFHLAAWLLPAGQTIVVLILGKVDGDELTGVCYVGNLEPESLMYFVIIPLTFYLITGTVALVFGFGYLFKIRRVIRHQGGKSAGKLEKLMWRIGVFSVLYTVPAACVVAVNFYQYQNLGVWMSHARVNLDCTLPDSIPSLPIFGIKIFMSLIAGITSGMWIWSGKTVESWRKFYKTC</sequence>
<evidence type="ECO:0000256" key="1">
    <source>
        <dbReference type="ARBA" id="ARBA00004141"/>
    </source>
</evidence>
<reference evidence="15" key="2">
    <citation type="journal article" date="2008" name="Genome Biol.">
        <title>Improved genome assembly and evidence-based global gene model set for the chordate Ciona intestinalis: new insight into intron and operon populations.</title>
        <authorList>
            <person name="Satou Y."/>
            <person name="Mineta K."/>
            <person name="Ogasawara M."/>
            <person name="Sasakura Y."/>
            <person name="Shoguchi E."/>
            <person name="Ueno K."/>
            <person name="Yamada L."/>
            <person name="Matsumoto J."/>
            <person name="Wasserscheid J."/>
            <person name="Dewar K."/>
            <person name="Wiley G.B."/>
            <person name="Macmil S.L."/>
            <person name="Roe B.A."/>
            <person name="Zeller R.W."/>
            <person name="Hastings K.E."/>
            <person name="Lemaire P."/>
            <person name="Lindquist E."/>
            <person name="Endo T."/>
            <person name="Hotta K."/>
            <person name="Inaba K."/>
        </authorList>
    </citation>
    <scope>NUCLEOTIDE SEQUENCE [LARGE SCALE GENOMIC DNA]</scope>
    <source>
        <strain evidence="15">wild type</strain>
    </source>
</reference>
<dbReference type="STRING" id="7719.ENSCINP00000005012"/>
<evidence type="ECO:0000259" key="14">
    <source>
        <dbReference type="PROSITE" id="PS50261"/>
    </source>
</evidence>
<evidence type="ECO:0000256" key="12">
    <source>
        <dbReference type="SAM" id="SignalP"/>
    </source>
</evidence>
<keyword evidence="6 11" id="KW-0472">Membrane</keyword>
<comment type="similarity">
    <text evidence="2">Belongs to the G-protein coupled receptor Fz/Smo family.</text>
</comment>
<keyword evidence="4 11" id="KW-0812">Transmembrane</keyword>
<evidence type="ECO:0000256" key="10">
    <source>
        <dbReference type="SAM" id="MobiDB-lite"/>
    </source>
</evidence>
<feature type="transmembrane region" description="Helical" evidence="11">
    <location>
        <begin position="425"/>
        <end position="453"/>
    </location>
</feature>
<dbReference type="PRINTS" id="PR00489">
    <property type="entry name" value="FRIZZLED"/>
</dbReference>
<dbReference type="GO" id="GO:0016020">
    <property type="term" value="C:membrane"/>
    <property type="evidence" value="ECO:0007669"/>
    <property type="project" value="UniProtKB-SubCell"/>
</dbReference>
<dbReference type="Proteomes" id="UP000008144">
    <property type="component" value="Chromosome 12"/>
</dbReference>
<organism evidence="15 16">
    <name type="scientific">Ciona intestinalis</name>
    <name type="common">Transparent sea squirt</name>
    <name type="synonym">Ascidia intestinalis</name>
    <dbReference type="NCBI Taxonomy" id="7719"/>
    <lineage>
        <taxon>Eukaryota</taxon>
        <taxon>Metazoa</taxon>
        <taxon>Chordata</taxon>
        <taxon>Tunicata</taxon>
        <taxon>Ascidiacea</taxon>
        <taxon>Phlebobranchia</taxon>
        <taxon>Cionidae</taxon>
        <taxon>Ciona</taxon>
    </lineage>
</organism>
<keyword evidence="8" id="KW-0675">Receptor</keyword>
<dbReference type="PANTHER" id="PTHR11309">
    <property type="entry name" value="FRIZZLED"/>
    <property type="match status" value="1"/>
</dbReference>
<dbReference type="Pfam" id="PF01534">
    <property type="entry name" value="Frizzled"/>
    <property type="match status" value="1"/>
</dbReference>
<dbReference type="PROSITE" id="PS50261">
    <property type="entry name" value="G_PROTEIN_RECEP_F2_4"/>
    <property type="match status" value="1"/>
</dbReference>
<reference evidence="15" key="3">
    <citation type="submission" date="2025-08" db="UniProtKB">
        <authorList>
            <consortium name="Ensembl"/>
        </authorList>
    </citation>
    <scope>IDENTIFICATION</scope>
</reference>
<evidence type="ECO:0000256" key="6">
    <source>
        <dbReference type="ARBA" id="ARBA00023136"/>
    </source>
</evidence>
<reference evidence="15" key="4">
    <citation type="submission" date="2025-09" db="UniProtKB">
        <authorList>
            <consortium name="Ensembl"/>
        </authorList>
    </citation>
    <scope>IDENTIFICATION</scope>
</reference>
<feature type="disulfide bond" evidence="9">
    <location>
        <begin position="31"/>
        <end position="92"/>
    </location>
</feature>
<feature type="transmembrane region" description="Helical" evidence="11">
    <location>
        <begin position="526"/>
        <end position="546"/>
    </location>
</feature>
<dbReference type="InterPro" id="IPR015526">
    <property type="entry name" value="Frizzled/SFRP"/>
</dbReference>
<feature type="region of interest" description="Disordered" evidence="10">
    <location>
        <begin position="143"/>
        <end position="226"/>
    </location>
</feature>
<feature type="disulfide bond" evidence="9">
    <location>
        <begin position="76"/>
        <end position="114"/>
    </location>
</feature>
<keyword evidence="7 9" id="KW-1015">Disulfide bond</keyword>
<feature type="transmembrane region" description="Helical" evidence="11">
    <location>
        <begin position="290"/>
        <end position="306"/>
    </location>
</feature>
<evidence type="ECO:0000256" key="5">
    <source>
        <dbReference type="ARBA" id="ARBA00022989"/>
    </source>
</evidence>
<feature type="disulfide bond" evidence="9">
    <location>
        <begin position="107"/>
        <end position="131"/>
    </location>
</feature>
<feature type="disulfide bond" evidence="9">
    <location>
        <begin position="103"/>
        <end position="144"/>
    </location>
</feature>
<feature type="chain" id="PRO_5003353781" description="Frizzled receptor" evidence="12">
    <location>
        <begin position="21"/>
        <end position="561"/>
    </location>
</feature>
<evidence type="ECO:0000313" key="16">
    <source>
        <dbReference type="Proteomes" id="UP000008144"/>
    </source>
</evidence>
<evidence type="ECO:0000313" key="15">
    <source>
        <dbReference type="Ensembl" id="ENSCINP00000005012.3"/>
    </source>
</evidence>
<evidence type="ECO:0000256" key="9">
    <source>
        <dbReference type="PROSITE-ProRule" id="PRU00090"/>
    </source>
</evidence>